<dbReference type="Gene3D" id="4.10.60.10">
    <property type="entry name" value="Zinc finger, CCHC-type"/>
    <property type="match status" value="1"/>
</dbReference>
<feature type="compositionally biased region" description="Basic and acidic residues" evidence="12">
    <location>
        <begin position="103"/>
        <end position="112"/>
    </location>
</feature>
<evidence type="ECO:0000313" key="15">
    <source>
        <dbReference type="EMBL" id="CAI4001254.1"/>
    </source>
</evidence>
<dbReference type="PROSITE" id="PS00141">
    <property type="entry name" value="ASP_PROTEASE"/>
    <property type="match status" value="1"/>
</dbReference>
<name>A0A9P1G521_9DINO</name>
<dbReference type="Pfam" id="PF07727">
    <property type="entry name" value="RVT_2"/>
    <property type="match status" value="1"/>
</dbReference>
<dbReference type="PANTHER" id="PTHR37984">
    <property type="entry name" value="PROTEIN CBG26694"/>
    <property type="match status" value="1"/>
</dbReference>
<feature type="region of interest" description="Disordered" evidence="12">
    <location>
        <begin position="1179"/>
        <end position="1207"/>
    </location>
</feature>
<dbReference type="PROSITE" id="PS50158">
    <property type="entry name" value="ZF_CCHC"/>
    <property type="match status" value="1"/>
</dbReference>
<feature type="domain" description="Integrase catalytic" evidence="14">
    <location>
        <begin position="900"/>
        <end position="1070"/>
    </location>
</feature>
<dbReference type="Gene3D" id="3.30.420.10">
    <property type="entry name" value="Ribonuclease H-like superfamily/Ribonuclease H"/>
    <property type="match status" value="1"/>
</dbReference>
<dbReference type="InterPro" id="IPR013103">
    <property type="entry name" value="RVT_2"/>
</dbReference>
<evidence type="ECO:0000256" key="10">
    <source>
        <dbReference type="ARBA" id="ARBA00057243"/>
    </source>
</evidence>
<evidence type="ECO:0000256" key="7">
    <source>
        <dbReference type="ARBA" id="ARBA00030524"/>
    </source>
</evidence>
<evidence type="ECO:0000256" key="8">
    <source>
        <dbReference type="ARBA" id="ARBA00032154"/>
    </source>
</evidence>
<feature type="compositionally biased region" description="Basic and acidic residues" evidence="12">
    <location>
        <begin position="185"/>
        <end position="194"/>
    </location>
</feature>
<evidence type="ECO:0000256" key="3">
    <source>
        <dbReference type="ARBA" id="ARBA00022722"/>
    </source>
</evidence>
<feature type="region of interest" description="Disordered" evidence="12">
    <location>
        <begin position="509"/>
        <end position="532"/>
    </location>
</feature>
<feature type="region of interest" description="Disordered" evidence="12">
    <location>
        <begin position="62"/>
        <end position="85"/>
    </location>
</feature>
<dbReference type="GO" id="GO:0006508">
    <property type="term" value="P:proteolysis"/>
    <property type="evidence" value="ECO:0007669"/>
    <property type="project" value="InterPro"/>
</dbReference>
<dbReference type="EMBL" id="CAMXCT020002902">
    <property type="protein sequence ID" value="CAL1154629.1"/>
    <property type="molecule type" value="Genomic_DNA"/>
</dbReference>
<feature type="compositionally biased region" description="Polar residues" evidence="12">
    <location>
        <begin position="113"/>
        <end position="130"/>
    </location>
</feature>
<reference evidence="15" key="1">
    <citation type="submission" date="2022-10" db="EMBL/GenBank/DDBJ databases">
        <authorList>
            <person name="Chen Y."/>
            <person name="Dougan E. K."/>
            <person name="Chan C."/>
            <person name="Rhodes N."/>
            <person name="Thang M."/>
        </authorList>
    </citation>
    <scope>NUCLEOTIDE SEQUENCE</scope>
</reference>
<dbReference type="GO" id="GO:0008270">
    <property type="term" value="F:zinc ion binding"/>
    <property type="evidence" value="ECO:0007669"/>
    <property type="project" value="UniProtKB-KW"/>
</dbReference>
<dbReference type="SUPFAM" id="SSF53098">
    <property type="entry name" value="Ribonuclease H-like"/>
    <property type="match status" value="1"/>
</dbReference>
<dbReference type="PROSITE" id="PS50994">
    <property type="entry name" value="INTEGRASE"/>
    <property type="match status" value="1"/>
</dbReference>
<proteinExistence type="predicted"/>
<keyword evidence="2" id="KW-0548">Nucleotidyltransferase</keyword>
<dbReference type="InterPro" id="IPR012337">
    <property type="entry name" value="RNaseH-like_sf"/>
</dbReference>
<dbReference type="InterPro" id="IPR001969">
    <property type="entry name" value="Aspartic_peptidase_AS"/>
</dbReference>
<evidence type="ECO:0000313" key="16">
    <source>
        <dbReference type="EMBL" id="CAL1154629.1"/>
    </source>
</evidence>
<keyword evidence="11" id="KW-0479">Metal-binding</keyword>
<evidence type="ECO:0000259" key="14">
    <source>
        <dbReference type="PROSITE" id="PS50994"/>
    </source>
</evidence>
<dbReference type="Proteomes" id="UP001152797">
    <property type="component" value="Unassembled WGS sequence"/>
</dbReference>
<comment type="function">
    <text evidence="10">Capsid protein (CA) is the structural component of the virus-like particle (VLP), forming the shell that encapsulates the retrotransposons dimeric RNA genome. The particles are assembled from trimer-clustered units and there are holes in the capsid shells that allow for the diffusion of macromolecules. CA also has nucleocapsid-like chaperone activity, promoting primer tRNA(i)-Met annealing to the multipartite primer-binding site (PBS), dimerization of Ty1 RNA and initiation of reverse transcription.</text>
</comment>
<evidence type="ECO:0000256" key="2">
    <source>
        <dbReference type="ARBA" id="ARBA00022695"/>
    </source>
</evidence>
<feature type="compositionally biased region" description="Basic residues" evidence="12">
    <location>
        <begin position="64"/>
        <end position="73"/>
    </location>
</feature>
<sequence length="1853" mass="209729">MLEVLLQEGDEDAVFITDYETAMTETIQDDPELAAAMNTYADARRRLSERFKNRGFWPVQSGKGRGKVFKGKGKNSQQKGSRKSLQQRIMESSCRICGRRGHWKAECPDRPRNTTSTSGSTAPAMTSTTAEADSDLMSLEFMQLPVIPDTALDDEPSPQKAEAIVNHVIFRGKSYLVRKGVNQDQVHKPGDNKNHATGVVPSMPPRRDFQNRESTSKAMTASWNFSSTELVRDELALFATHGTYGILDTGATKSVVGSDLVPDLLRQLHPKVREQVKRCRCSVTFKFGNQGTLESEHAIVLPIGNLGLKIAIVKGQTPLLLSNTLLRTLKAQIDIERQRLRSPVLNQSVQLQLNSRGLFLVDLNELAMKASNQICTAETFSHFDTNTAGPFNEKEDQKSVANPQHPVAKRFPMTLADRFARVQRQVQEPILSDELEAFKALSFEDQCHSVVTFGKSHVGKKFLEVWHQEPSWLQWVLKTYEGSTKLDHLKLFHFVQVMLEQEECGLTPKIDPKSNAQPKAKAKSSCRLPHPEVPVETHLTTEEDEEPWDITSHQPIQHEEIEALQTRMLNVENALTEILSLMFKSPLLQELTKSTYAAEFDMCRLGELKDPISQKLIQKSMTVQTTSQHMYESLHGRHCNRNHEHQRLEGSFRLDNHRVQRTAFSEKYPRKFARAVAKILVNVSTNTEPPKGYQRWNHVLAASDMKRKGSEGDSLARAAKYLKPAAKLIAPHEMTSKRRRLNQKVSEQSENQQVLELSQDIMQLVSKELPRVGRKEITNTTIKRKIQELFDDKTIPEESMHDTAGPAPNTSDSGKYVEFPPGDICSQHEKIDVQSQKHGPRFCALPPEERSLLVRIHKNLGHPSSQVLSQALRQKGYPRTMIQALEDFRCSTCISQQKPKIPRPATLKSETDFADKVSCDGVTWTNQHGQSFHFYHYLDHGTNFQVATPAPSRAAEQAMEKFTGAWLMWAGPPNELITDAGTEFSSEVFGQFMQQNGIKLTVIPPDAHWQMGRTERHGDILQAMLSKYEMDHPINTYNDLQVALAMCTAAKNACSLRHGFSPDVLVFGKGLRVPASITGDDDLPAHLTATSDHAQGIRFRQHLAMRETARKAFHEADNQMSLRRAMLRRSRPNRGEYNPGEWVMVWKLREQRRTWVGNLMRAAPEHVRPVSAAEAQLIPEDEHQPESAEETPMPELPAHEIPVPDTDEEGDSLLCDLLICQDMDHNRHLQDDPKLAWRFEVEVPESDMSNDISADQLETMIFLATNQKKQRTEVKLRTLTDSERQEFDKAKQTEVENWLKTGTVCRILRNRLAPEQILRCRWIFTWKPIEEKPEQIKQGKTRKAKARLVVLGFLDPALESLPRGSPTMSRQSRMLILQLIASMQWDLFSFDVKAAFLQGSTQEGRTIAIEPTPELRKAMNLKENEVCQLAKSAYGLVDAPFLWFKELDRTLRKLSFIPSPFDPTVYLLPEPGQSTPAGIIGVHVDDGLCGGNRYFHEKLAQLEAIFPFGSKKTKSFTFTGIDLHQNANYNITMSQEKYISKIEPIHIDSTRKHSFELQVNPDEKQALRALIGSLQYAAVNTRPDLSSRLSHLQSTINSATIQNLIDANRVLHEAKRHKDTTITIQSIPISKLRFLAFSDASFSSKKNPDSHTGMMIMTTHEKIADNVQSPVSPISWGCKKIQKVVVSTLSAEATSLNSTLDQLSWLRLYWAWILDTTTKWKEPKSTLNDLPQTITTATSRNTDITVTDCKSLFDLVSRTAVPNCQEFRTQLLARSIKDLLSEGVDIRWVHSGAQLADALTKVMETSFLRQTLKSGYYILHDEDKILKDRATARNRIKWLQNSTKEENNDSLGV</sequence>
<evidence type="ECO:0000256" key="1">
    <source>
        <dbReference type="ARBA" id="ARBA00022679"/>
    </source>
</evidence>
<feature type="region of interest" description="Disordered" evidence="12">
    <location>
        <begin position="103"/>
        <end position="130"/>
    </location>
</feature>
<dbReference type="SUPFAM" id="SSF57756">
    <property type="entry name" value="Retrovirus zinc finger-like domains"/>
    <property type="match status" value="1"/>
</dbReference>
<dbReference type="SMART" id="SM00343">
    <property type="entry name" value="ZnF_C2HC"/>
    <property type="match status" value="1"/>
</dbReference>
<dbReference type="SUPFAM" id="SSF56672">
    <property type="entry name" value="DNA/RNA polymerases"/>
    <property type="match status" value="1"/>
</dbReference>
<evidence type="ECO:0000256" key="9">
    <source>
        <dbReference type="ARBA" id="ARBA00033113"/>
    </source>
</evidence>
<dbReference type="InterPro" id="IPR043502">
    <property type="entry name" value="DNA/RNA_pol_sf"/>
</dbReference>
<evidence type="ECO:0000256" key="6">
    <source>
        <dbReference type="ARBA" id="ARBA00022918"/>
    </source>
</evidence>
<dbReference type="GO" id="GO:0003676">
    <property type="term" value="F:nucleic acid binding"/>
    <property type="evidence" value="ECO:0007669"/>
    <property type="project" value="InterPro"/>
</dbReference>
<protein>
    <recommendedName>
        <fullName evidence="7">Gag-Pol-p199</fullName>
    </recommendedName>
    <alternativeName>
        <fullName evidence="8">TY1A-TY1B</fullName>
    </alternativeName>
    <alternativeName>
        <fullName evidence="9">p190</fullName>
    </alternativeName>
</protein>
<dbReference type="InterPro" id="IPR001584">
    <property type="entry name" value="Integrase_cat-core"/>
</dbReference>
<reference evidence="16" key="2">
    <citation type="submission" date="2024-04" db="EMBL/GenBank/DDBJ databases">
        <authorList>
            <person name="Chen Y."/>
            <person name="Shah S."/>
            <person name="Dougan E. K."/>
            <person name="Thang M."/>
            <person name="Chan C."/>
        </authorList>
    </citation>
    <scope>NUCLEOTIDE SEQUENCE [LARGE SCALE GENOMIC DNA]</scope>
</reference>
<evidence type="ECO:0000313" key="17">
    <source>
        <dbReference type="Proteomes" id="UP001152797"/>
    </source>
</evidence>
<keyword evidence="1" id="KW-0808">Transferase</keyword>
<dbReference type="EMBL" id="CAMXCT010002902">
    <property type="protein sequence ID" value="CAI4001254.1"/>
    <property type="molecule type" value="Genomic_DNA"/>
</dbReference>
<keyword evidence="3" id="KW-0540">Nuclease</keyword>
<dbReference type="InterPro" id="IPR036875">
    <property type="entry name" value="Znf_CCHC_sf"/>
</dbReference>
<evidence type="ECO:0000256" key="5">
    <source>
        <dbReference type="ARBA" id="ARBA00022801"/>
    </source>
</evidence>
<accession>A0A9P1G521</accession>
<dbReference type="GO" id="GO:0004190">
    <property type="term" value="F:aspartic-type endopeptidase activity"/>
    <property type="evidence" value="ECO:0007669"/>
    <property type="project" value="InterPro"/>
</dbReference>
<gene>
    <name evidence="15" type="ORF">C1SCF055_LOCUS27311</name>
</gene>
<keyword evidence="5" id="KW-0378">Hydrolase</keyword>
<dbReference type="GO" id="GO:0015074">
    <property type="term" value="P:DNA integration"/>
    <property type="evidence" value="ECO:0007669"/>
    <property type="project" value="InterPro"/>
</dbReference>
<dbReference type="InterPro" id="IPR036397">
    <property type="entry name" value="RNaseH_sf"/>
</dbReference>
<evidence type="ECO:0000256" key="11">
    <source>
        <dbReference type="PROSITE-ProRule" id="PRU00047"/>
    </source>
</evidence>
<dbReference type="GO" id="GO:0004519">
    <property type="term" value="F:endonuclease activity"/>
    <property type="evidence" value="ECO:0007669"/>
    <property type="project" value="UniProtKB-KW"/>
</dbReference>
<keyword evidence="11" id="KW-0863">Zinc-finger</keyword>
<dbReference type="PANTHER" id="PTHR37984:SF5">
    <property type="entry name" value="PROTEIN NYNRIN-LIKE"/>
    <property type="match status" value="1"/>
</dbReference>
<evidence type="ECO:0000256" key="4">
    <source>
        <dbReference type="ARBA" id="ARBA00022759"/>
    </source>
</evidence>
<keyword evidence="11" id="KW-0862">Zinc</keyword>
<dbReference type="OrthoDB" id="5242358at2759"/>
<dbReference type="GO" id="GO:0003964">
    <property type="term" value="F:RNA-directed DNA polymerase activity"/>
    <property type="evidence" value="ECO:0007669"/>
    <property type="project" value="UniProtKB-KW"/>
</dbReference>
<evidence type="ECO:0000256" key="12">
    <source>
        <dbReference type="SAM" id="MobiDB-lite"/>
    </source>
</evidence>
<dbReference type="EMBL" id="CAMXCT030002902">
    <property type="protein sequence ID" value="CAL4788566.1"/>
    <property type="molecule type" value="Genomic_DNA"/>
</dbReference>
<organism evidence="15">
    <name type="scientific">Cladocopium goreaui</name>
    <dbReference type="NCBI Taxonomy" id="2562237"/>
    <lineage>
        <taxon>Eukaryota</taxon>
        <taxon>Sar</taxon>
        <taxon>Alveolata</taxon>
        <taxon>Dinophyceae</taxon>
        <taxon>Suessiales</taxon>
        <taxon>Symbiodiniaceae</taxon>
        <taxon>Cladocopium</taxon>
    </lineage>
</organism>
<dbReference type="InterPro" id="IPR050951">
    <property type="entry name" value="Retrovirus_Pol_polyprotein"/>
</dbReference>
<feature type="domain" description="CCHC-type" evidence="13">
    <location>
        <begin position="94"/>
        <end position="109"/>
    </location>
</feature>
<keyword evidence="6" id="KW-0695">RNA-directed DNA polymerase</keyword>
<feature type="region of interest" description="Disordered" evidence="12">
    <location>
        <begin position="184"/>
        <end position="210"/>
    </location>
</feature>
<keyword evidence="17" id="KW-1185">Reference proteome</keyword>
<evidence type="ECO:0000259" key="13">
    <source>
        <dbReference type="PROSITE" id="PS50158"/>
    </source>
</evidence>
<dbReference type="InterPro" id="IPR001878">
    <property type="entry name" value="Znf_CCHC"/>
</dbReference>
<comment type="caution">
    <text evidence="15">The sequence shown here is derived from an EMBL/GenBank/DDBJ whole genome shotgun (WGS) entry which is preliminary data.</text>
</comment>
<keyword evidence="4" id="KW-0255">Endonuclease</keyword>